<dbReference type="Proteomes" id="UP000002173">
    <property type="component" value="Chromosome 3"/>
</dbReference>
<accession>A7AM18</accession>
<organism evidence="1 2">
    <name type="scientific">Babesia bovis</name>
    <dbReference type="NCBI Taxonomy" id="5865"/>
    <lineage>
        <taxon>Eukaryota</taxon>
        <taxon>Sar</taxon>
        <taxon>Alveolata</taxon>
        <taxon>Apicomplexa</taxon>
        <taxon>Aconoidasida</taxon>
        <taxon>Piroplasmida</taxon>
        <taxon>Babesiidae</taxon>
        <taxon>Babesia</taxon>
    </lineage>
</organism>
<proteinExistence type="predicted"/>
<dbReference type="Gene3D" id="1.25.10.10">
    <property type="entry name" value="Leucine-rich Repeat Variant"/>
    <property type="match status" value="1"/>
</dbReference>
<keyword evidence="2" id="KW-1185">Reference proteome</keyword>
<dbReference type="VEuPathDB" id="PiroplasmaDB:BBOV_III000350"/>
<dbReference type="InterPro" id="IPR011989">
    <property type="entry name" value="ARM-like"/>
</dbReference>
<dbReference type="EMBL" id="AAXT01000001">
    <property type="protein sequence ID" value="EDO07602.1"/>
    <property type="molecule type" value="Genomic_DNA"/>
</dbReference>
<evidence type="ECO:0000313" key="1">
    <source>
        <dbReference type="EMBL" id="EDO07602.1"/>
    </source>
</evidence>
<sequence>MEDLCQVLSSLVSDRVRHFELVKITSNALQGKAYVIVADGGLHLVTCSLSSVLKGGSFRYETIDSVKQYNNVIKLRMSHQCDSFVKTLDLVTPCKTQLFAKIREARSSYHMFATAKEPESSSDDHSASPEPTLLPFKGYKKVTLNGYFLFVRNTFDNTTFTSGNLIRLQDSERGICLNVNLREPVYLNLHDLAKPQDLYRYARGILNELGVTEILYDGVYNKRMNLNNDLAIWSCYHMLLRTESSIGELDMARVYNEISTTANSITAIDQYNMWYKELMQVRLDNLRFEHPMYAFLMRKGGIVPSYHKLIKGFVLSVIRLLPNDTVDSHVIHRLTDSMVLASDDPMDYIYNVKGLMFGIGTSEESRDRKELINRFDMRLSDYIAICMDELLMDTHLSLAVLTQYLNLMDDDSYKKKLREVTAYLLHFRSTDFSKDYSPMMLDDMIDAYRTEHGGYNWCDVTFNHYATSRMVEQGFFIHQYVDDLRNQQGYWNPYLHFVSDLLERYDDYTIMERILKKFLDIPQPIDASYLPLLKCMIVMLRRYKTNYKIVVIVTSILTNFSYNSSIFKDEMIKHDIATIIIDNMLSNEEQIVLSTLKLMVNLTKTSEHQKAFIGQGVVCNIILLLEKHHARNSEIMGYTAGVLGQLCNSGFMKIAPKQLEYAIDALLFAYHVGAADTRYLNMVGKVISEHNDC</sequence>
<dbReference type="InterPro" id="IPR016024">
    <property type="entry name" value="ARM-type_fold"/>
</dbReference>
<dbReference type="AlphaFoldDB" id="A7AM18"/>
<dbReference type="InParanoid" id="A7AM18"/>
<name>A7AM18_BABBO</name>
<gene>
    <name evidence="1" type="ORF">BBOV_III000350</name>
</gene>
<dbReference type="OMA" id="AKWSGYE"/>
<evidence type="ECO:0000313" key="2">
    <source>
        <dbReference type="Proteomes" id="UP000002173"/>
    </source>
</evidence>
<protein>
    <submittedName>
        <fullName evidence="1">Uncharacterized protein</fullName>
    </submittedName>
</protein>
<dbReference type="SUPFAM" id="SSF48371">
    <property type="entry name" value="ARM repeat"/>
    <property type="match status" value="1"/>
</dbReference>
<reference evidence="1 2" key="1">
    <citation type="journal article" date="2007" name="PLoS Pathog.">
        <title>Genome sequence of Babesia bovis and comparative analysis of apicomplexan hemoprotozoa.</title>
        <authorList>
            <person name="Brayton K.A."/>
            <person name="Lau A.O.T."/>
            <person name="Herndon D.R."/>
            <person name="Hannick L."/>
            <person name="Kappmeyer L.S."/>
            <person name="Berens S.J."/>
            <person name="Bidwell S.L."/>
            <person name="Brown W.C."/>
            <person name="Crabtree J."/>
            <person name="Fadrosh D."/>
            <person name="Feldblum T."/>
            <person name="Forberger H.A."/>
            <person name="Haas B.J."/>
            <person name="Howell J.M."/>
            <person name="Khouri H."/>
            <person name="Koo H."/>
            <person name="Mann D.J."/>
            <person name="Norimine J."/>
            <person name="Paulsen I.T."/>
            <person name="Radune D."/>
            <person name="Ren Q."/>
            <person name="Smith R.K. Jr."/>
            <person name="Suarez C.E."/>
            <person name="White O."/>
            <person name="Wortman J.R."/>
            <person name="Knowles D.P. Jr."/>
            <person name="McElwain T.F."/>
            <person name="Nene V.M."/>
        </authorList>
    </citation>
    <scope>NUCLEOTIDE SEQUENCE [LARGE SCALE GENOMIC DNA]</scope>
    <source>
        <strain evidence="1">T2Bo</strain>
    </source>
</reference>
<dbReference type="eggNOG" id="ENOG502S33I">
    <property type="taxonomic scope" value="Eukaryota"/>
</dbReference>
<comment type="caution">
    <text evidence="1">The sequence shown here is derived from an EMBL/GenBank/DDBJ whole genome shotgun (WGS) entry which is preliminary data.</text>
</comment>